<sequence length="170" mass="18412">MGVLSGNQKNEPLHYGEVFATWTALMGCKVMIGGYQTLLNHAGDKDLKRILEEAIELAKADGKGLEDVLKINGINLPPAPPERPLADLEDIPAGAKFYDQEIAGKMSMDIAAGLVACSQAMGMCNREDIAMMFGQMHMSKAQLGAKILRLNKEKGWLIPPPLHLSAPEQS</sequence>
<evidence type="ECO:0000313" key="1">
    <source>
        <dbReference type="EMBL" id="MBM7717668.1"/>
    </source>
</evidence>
<protein>
    <recommendedName>
        <fullName evidence="3">DUF3231 family protein</fullName>
    </recommendedName>
</protein>
<accession>A0ABS2RDC4</accession>
<keyword evidence="2" id="KW-1185">Reference proteome</keyword>
<proteinExistence type="predicted"/>
<dbReference type="Proteomes" id="UP000823485">
    <property type="component" value="Unassembled WGS sequence"/>
</dbReference>
<organism evidence="1 2">
    <name type="scientific">Siminovitchia thermophila</name>
    <dbReference type="NCBI Taxonomy" id="1245522"/>
    <lineage>
        <taxon>Bacteria</taxon>
        <taxon>Bacillati</taxon>
        <taxon>Bacillota</taxon>
        <taxon>Bacilli</taxon>
        <taxon>Bacillales</taxon>
        <taxon>Bacillaceae</taxon>
        <taxon>Siminovitchia</taxon>
    </lineage>
</organism>
<dbReference type="Gene3D" id="1.20.1260.10">
    <property type="match status" value="1"/>
</dbReference>
<dbReference type="Pfam" id="PF11553">
    <property type="entry name" value="DUF3231"/>
    <property type="match status" value="1"/>
</dbReference>
<name>A0ABS2RDC4_9BACI</name>
<evidence type="ECO:0000313" key="2">
    <source>
        <dbReference type="Proteomes" id="UP000823485"/>
    </source>
</evidence>
<dbReference type="InterPro" id="IPR012347">
    <property type="entry name" value="Ferritin-like"/>
</dbReference>
<evidence type="ECO:0008006" key="3">
    <source>
        <dbReference type="Google" id="ProtNLM"/>
    </source>
</evidence>
<dbReference type="EMBL" id="JAFBFH010000066">
    <property type="protein sequence ID" value="MBM7717668.1"/>
    <property type="molecule type" value="Genomic_DNA"/>
</dbReference>
<reference evidence="1 2" key="1">
    <citation type="submission" date="2021-01" db="EMBL/GenBank/DDBJ databases">
        <title>Genomic Encyclopedia of Type Strains, Phase IV (KMG-IV): sequencing the most valuable type-strain genomes for metagenomic binning, comparative biology and taxonomic classification.</title>
        <authorList>
            <person name="Goeker M."/>
        </authorList>
    </citation>
    <scope>NUCLEOTIDE SEQUENCE [LARGE SCALE GENOMIC DNA]</scope>
    <source>
        <strain evidence="1 2">DSM 105453</strain>
    </source>
</reference>
<dbReference type="InterPro" id="IPR021617">
    <property type="entry name" value="DUF3231"/>
</dbReference>
<dbReference type="RefSeq" id="WP_077113011.1">
    <property type="nucleotide sequence ID" value="NZ_JAFBFH010000066.1"/>
</dbReference>
<gene>
    <name evidence="1" type="ORF">JOC94_004699</name>
</gene>
<comment type="caution">
    <text evidence="1">The sequence shown here is derived from an EMBL/GenBank/DDBJ whole genome shotgun (WGS) entry which is preliminary data.</text>
</comment>